<reference evidence="3" key="1">
    <citation type="submission" date="2022-03" db="EMBL/GenBank/DDBJ databases">
        <authorList>
            <person name="Tunstrom K."/>
        </authorList>
    </citation>
    <scope>NUCLEOTIDE SEQUENCE</scope>
</reference>
<evidence type="ECO:0000256" key="1">
    <source>
        <dbReference type="PROSITE-ProRule" id="PRU00042"/>
    </source>
</evidence>
<keyword evidence="1" id="KW-0479">Metal-binding</keyword>
<evidence type="ECO:0000313" key="4">
    <source>
        <dbReference type="Proteomes" id="UP001153954"/>
    </source>
</evidence>
<feature type="domain" description="C2H2-type" evidence="2">
    <location>
        <begin position="33"/>
        <end position="58"/>
    </location>
</feature>
<gene>
    <name evidence="3" type="ORF">EEDITHA_LOCUS15719</name>
</gene>
<dbReference type="GO" id="GO:0008270">
    <property type="term" value="F:zinc ion binding"/>
    <property type="evidence" value="ECO:0007669"/>
    <property type="project" value="UniProtKB-KW"/>
</dbReference>
<dbReference type="PROSITE" id="PS00028">
    <property type="entry name" value="ZINC_FINGER_C2H2_1"/>
    <property type="match status" value="1"/>
</dbReference>
<dbReference type="EMBL" id="CAKOGL010000023">
    <property type="protein sequence ID" value="CAH2100911.1"/>
    <property type="molecule type" value="Genomic_DNA"/>
</dbReference>
<organism evidence="3 4">
    <name type="scientific">Euphydryas editha</name>
    <name type="common">Edith's checkerspot</name>
    <dbReference type="NCBI Taxonomy" id="104508"/>
    <lineage>
        <taxon>Eukaryota</taxon>
        <taxon>Metazoa</taxon>
        <taxon>Ecdysozoa</taxon>
        <taxon>Arthropoda</taxon>
        <taxon>Hexapoda</taxon>
        <taxon>Insecta</taxon>
        <taxon>Pterygota</taxon>
        <taxon>Neoptera</taxon>
        <taxon>Endopterygota</taxon>
        <taxon>Lepidoptera</taxon>
        <taxon>Glossata</taxon>
        <taxon>Ditrysia</taxon>
        <taxon>Papilionoidea</taxon>
        <taxon>Nymphalidae</taxon>
        <taxon>Nymphalinae</taxon>
        <taxon>Euphydryas</taxon>
    </lineage>
</organism>
<proteinExistence type="predicted"/>
<dbReference type="PROSITE" id="PS50157">
    <property type="entry name" value="ZINC_FINGER_C2H2_2"/>
    <property type="match status" value="1"/>
</dbReference>
<sequence length="815" mass="93715">MPTCFLCNKSTEDVKTLFKHFNSLHFAHNFTIYHCMDDGCGRSFHLRNTFRKHLKKQHVFLESNVNSNICTSSNVYDDIDVAHSPSPEPVVQSVSPENTTLEKESYSLPIFLSSLYANPLLPRNAVQSVVEGMTNYMRKGLSQSIEYIFDDMLPALQQGQDLTLLREKILSALQSPLEKFQTEHKRLKYFTELGSYIPPKQIIIGRRMSTLKKRGVVSVVPIDCTEQFIPLRLTLQKFFFLDNILTETLNYIKCLSAEPRRDLMENYIQGSFWVNEMKNHKSKGKVVLPLFMFFDDYESGNVLGSHSGIHKLGAVYVSIGCIPPDRAASLSNIFLALLFHSSDRVKFGNGVIFQPLIEEFNFLLQEGIEVDNVLLGGKLYFQLALIIGDNLGLHSITGFAESFTANFPCRICNVSKNVLRKQCYENNKLLRNTADYQSQLAKNDCSKTGIKEKCVWLSVNSFRLFDQVGVDVMHDILEGVAKYVMCFLLSLYMRDLKYFPLQVLNDRISCFDYGPDNSSKPCALSMEDISHDKLRLSASEMLTFLRYFGLLIGDFLPTNEQYWILYTTLRKIVDLVTCQKITSETCDLLQCLIAEFNELYLALTNDHLKPKFHFLVHYSTFMKKFGPLINFWSMRFEAKHRLSKIAARATFNRRNLTLTLAIKHQMLLNEVFLRGYLNKNIEVGPAKRMTNEKRSEILAALNLTLNETLFRIVWAKVKGTEYRSQTILIEDIGKLGETSFMSIKNIYVYSKDRIIFECILLSTIEFNDHVCCFEVEIPKNETRVYIFQEALLSHVPNHINIASDGKRYVTLRSQL</sequence>
<protein>
    <recommendedName>
        <fullName evidence="2">C2H2-type domain-containing protein</fullName>
    </recommendedName>
</protein>
<comment type="caution">
    <text evidence="3">The sequence shown here is derived from an EMBL/GenBank/DDBJ whole genome shotgun (WGS) entry which is preliminary data.</text>
</comment>
<keyword evidence="1" id="KW-0862">Zinc</keyword>
<evidence type="ECO:0000259" key="2">
    <source>
        <dbReference type="PROSITE" id="PS50157"/>
    </source>
</evidence>
<dbReference type="SMART" id="SM00355">
    <property type="entry name" value="ZnF_C2H2"/>
    <property type="match status" value="2"/>
</dbReference>
<accession>A0AAU9USQ1</accession>
<dbReference type="Proteomes" id="UP001153954">
    <property type="component" value="Unassembled WGS sequence"/>
</dbReference>
<evidence type="ECO:0000313" key="3">
    <source>
        <dbReference type="EMBL" id="CAH2100911.1"/>
    </source>
</evidence>
<dbReference type="PANTHER" id="PTHR31912:SF34">
    <property type="entry name" value="NOTOCHORD-RELATED PROTEIN"/>
    <property type="match status" value="1"/>
</dbReference>
<dbReference type="InterPro" id="IPR013087">
    <property type="entry name" value="Znf_C2H2_type"/>
</dbReference>
<keyword evidence="4" id="KW-1185">Reference proteome</keyword>
<name>A0AAU9USQ1_EUPED</name>
<dbReference type="PANTHER" id="PTHR31912">
    <property type="entry name" value="IP13529P"/>
    <property type="match status" value="1"/>
</dbReference>
<keyword evidence="1" id="KW-0863">Zinc-finger</keyword>
<dbReference type="AlphaFoldDB" id="A0AAU9USQ1"/>